<evidence type="ECO:0000256" key="2">
    <source>
        <dbReference type="SAM" id="Phobius"/>
    </source>
</evidence>
<dbReference type="Proteomes" id="UP001611339">
    <property type="component" value="Unassembled WGS sequence"/>
</dbReference>
<dbReference type="RefSeq" id="WP_398709041.1">
    <property type="nucleotide sequence ID" value="NZ_JBIRUI010000005.1"/>
</dbReference>
<keyword evidence="2" id="KW-1133">Transmembrane helix</keyword>
<name>A0ABW7U4K0_9ACTN</name>
<gene>
    <name evidence="4" type="ORF">ACH407_13365</name>
</gene>
<dbReference type="InterPro" id="IPR022435">
    <property type="entry name" value="Surface-anchored_actinobac"/>
</dbReference>
<proteinExistence type="predicted"/>
<feature type="compositionally biased region" description="Low complexity" evidence="1">
    <location>
        <begin position="241"/>
        <end position="256"/>
    </location>
</feature>
<feature type="region of interest" description="Disordered" evidence="1">
    <location>
        <begin position="226"/>
        <end position="262"/>
    </location>
</feature>
<keyword evidence="2" id="KW-0812">Transmembrane</keyword>
<dbReference type="PROSITE" id="PS51318">
    <property type="entry name" value="TAT"/>
    <property type="match status" value="1"/>
</dbReference>
<feature type="compositionally biased region" description="Pro residues" evidence="1">
    <location>
        <begin position="490"/>
        <end position="499"/>
    </location>
</feature>
<evidence type="ECO:0000256" key="3">
    <source>
        <dbReference type="SAM" id="SignalP"/>
    </source>
</evidence>
<organism evidence="4 5">
    <name type="scientific">Streptomyces litmocidini</name>
    <dbReference type="NCBI Taxonomy" id="67318"/>
    <lineage>
        <taxon>Bacteria</taxon>
        <taxon>Bacillati</taxon>
        <taxon>Actinomycetota</taxon>
        <taxon>Actinomycetes</taxon>
        <taxon>Kitasatosporales</taxon>
        <taxon>Streptomycetaceae</taxon>
        <taxon>Streptomyces</taxon>
    </lineage>
</organism>
<protein>
    <submittedName>
        <fullName evidence="4">Choice-of-anchor M domain-containing protein</fullName>
    </submittedName>
</protein>
<dbReference type="InterPro" id="IPR006311">
    <property type="entry name" value="TAT_signal"/>
</dbReference>
<feature type="region of interest" description="Disordered" evidence="1">
    <location>
        <begin position="450"/>
        <end position="535"/>
    </location>
</feature>
<dbReference type="NCBIfam" id="TIGR03769">
    <property type="entry name" value="P_ac_wall_RPT"/>
    <property type="match status" value="1"/>
</dbReference>
<dbReference type="EMBL" id="JBIRUI010000005">
    <property type="protein sequence ID" value="MFI1714547.1"/>
    <property type="molecule type" value="Genomic_DNA"/>
</dbReference>
<feature type="compositionally biased region" description="Low complexity" evidence="1">
    <location>
        <begin position="454"/>
        <end position="464"/>
    </location>
</feature>
<feature type="signal peptide" evidence="3">
    <location>
        <begin position="1"/>
        <end position="39"/>
    </location>
</feature>
<feature type="chain" id="PRO_5045420403" evidence="3">
    <location>
        <begin position="40"/>
        <end position="579"/>
    </location>
</feature>
<keyword evidence="5" id="KW-1185">Reference proteome</keyword>
<evidence type="ECO:0000256" key="1">
    <source>
        <dbReference type="SAM" id="MobiDB-lite"/>
    </source>
</evidence>
<sequence>MSVLTHGRRAVAATAATLAAALLAAAAGLVAAGSGTAHAGSGAVVLARGDIDFVPRLADGRLDLRIADRTGSGTVMREPSDVVLHVVPEAKESILSPVNPVLGDGLYGWFLNGRHAKDVFALTPGWTGPAGAQSVEVTLDRTQGEGRFALYTFTEEMEWSDQEPVQHLDSDDPAYRSFVLPQGTERFAPTWGFAAEGVHRLTLTVSATLADGSKVSDTETLAVAVGATDPTQVRPGDGSIPTATPTPTATPSTSAPTPTPTAPAAYVIDDGHIDLAARPGEGGKLAFQIKDGTLQNPRWHEPDDVVIHVGPAAKRRISEAYAFLGTPGEPVWWLPSSRLAGLVWPGWSTEGFPASQVRGRITYRLDSLRGPGTLAVVNDNSMDSTVLVNSGDGLPDAFEHTAGSHSHSAWAFTREGVYRTTFTVAATLADGTKVSDTATIAWAVGAVDPATVKPGEGTEPTAPTTAPPTGTPTTHPTATPTVPAATTPTAPGPSLPPSTPASGGTNHPQGTDTSRAGDGDAGNGVQVAGGSTGGPTGGSLASTGVPALLPIGLAIAAVCAGAVALLVARRHEDASDPAH</sequence>
<feature type="transmembrane region" description="Helical" evidence="2">
    <location>
        <begin position="547"/>
        <end position="568"/>
    </location>
</feature>
<keyword evidence="3" id="KW-0732">Signal</keyword>
<evidence type="ECO:0000313" key="4">
    <source>
        <dbReference type="EMBL" id="MFI1714547.1"/>
    </source>
</evidence>
<accession>A0ABW7U4K0</accession>
<feature type="compositionally biased region" description="Low complexity" evidence="1">
    <location>
        <begin position="471"/>
        <end position="489"/>
    </location>
</feature>
<keyword evidence="2" id="KW-0472">Membrane</keyword>
<dbReference type="NCBIfam" id="NF038134">
    <property type="entry name" value="choice_anch_M"/>
    <property type="match status" value="2"/>
</dbReference>
<comment type="caution">
    <text evidence="4">The sequence shown here is derived from an EMBL/GenBank/DDBJ whole genome shotgun (WGS) entry which is preliminary data.</text>
</comment>
<evidence type="ECO:0000313" key="5">
    <source>
        <dbReference type="Proteomes" id="UP001611339"/>
    </source>
</evidence>
<reference evidence="4 5" key="1">
    <citation type="submission" date="2024-10" db="EMBL/GenBank/DDBJ databases">
        <title>The Natural Products Discovery Center: Release of the First 8490 Sequenced Strains for Exploring Actinobacteria Biosynthetic Diversity.</title>
        <authorList>
            <person name="Kalkreuter E."/>
            <person name="Kautsar S.A."/>
            <person name="Yang D."/>
            <person name="Bader C.D."/>
            <person name="Teijaro C.N."/>
            <person name="Fluegel L."/>
            <person name="Davis C.M."/>
            <person name="Simpson J.R."/>
            <person name="Lauterbach L."/>
            <person name="Steele A.D."/>
            <person name="Gui C."/>
            <person name="Meng S."/>
            <person name="Li G."/>
            <person name="Viehrig K."/>
            <person name="Ye F."/>
            <person name="Su P."/>
            <person name="Kiefer A.F."/>
            <person name="Nichols A."/>
            <person name="Cepeda A.J."/>
            <person name="Yan W."/>
            <person name="Fan B."/>
            <person name="Jiang Y."/>
            <person name="Adhikari A."/>
            <person name="Zheng C.-J."/>
            <person name="Schuster L."/>
            <person name="Cowan T.M."/>
            <person name="Smanski M.J."/>
            <person name="Chevrette M.G."/>
            <person name="De Carvalho L.P.S."/>
            <person name="Shen B."/>
        </authorList>
    </citation>
    <scope>NUCLEOTIDE SEQUENCE [LARGE SCALE GENOMIC DNA]</scope>
    <source>
        <strain evidence="4 5">NPDC020602</strain>
    </source>
</reference>